<evidence type="ECO:0000256" key="1">
    <source>
        <dbReference type="SAM" id="MobiDB-lite"/>
    </source>
</evidence>
<evidence type="ECO:0000313" key="2">
    <source>
        <dbReference type="EMBL" id="KAF3593173.1"/>
    </source>
</evidence>
<proteinExistence type="predicted"/>
<comment type="caution">
    <text evidence="2">The sequence shown here is derived from an EMBL/GenBank/DDBJ whole genome shotgun (WGS) entry which is preliminary data.</text>
</comment>
<feature type="region of interest" description="Disordered" evidence="1">
    <location>
        <begin position="118"/>
        <end position="138"/>
    </location>
</feature>
<reference evidence="2 3" key="1">
    <citation type="journal article" date="2020" name="BMC Genomics">
        <title>Intraspecific diversification of the crop wild relative Brassica cretica Lam. using demographic model selection.</title>
        <authorList>
            <person name="Kioukis A."/>
            <person name="Michalopoulou V.A."/>
            <person name="Briers L."/>
            <person name="Pirintsos S."/>
            <person name="Studholme D.J."/>
            <person name="Pavlidis P."/>
            <person name="Sarris P.F."/>
        </authorList>
    </citation>
    <scope>NUCLEOTIDE SEQUENCE [LARGE SCALE GENOMIC DNA]</scope>
    <source>
        <strain evidence="3">cv. PFS-1207/04</strain>
    </source>
</reference>
<gene>
    <name evidence="2" type="ORF">DY000_02020337</name>
</gene>
<dbReference type="EMBL" id="QGKV02000299">
    <property type="protein sequence ID" value="KAF3593173.1"/>
    <property type="molecule type" value="Genomic_DNA"/>
</dbReference>
<dbReference type="Proteomes" id="UP000266723">
    <property type="component" value="Unassembled WGS sequence"/>
</dbReference>
<feature type="compositionally biased region" description="Basic and acidic residues" evidence="1">
    <location>
        <begin position="119"/>
        <end position="138"/>
    </location>
</feature>
<evidence type="ECO:0000313" key="3">
    <source>
        <dbReference type="Proteomes" id="UP000266723"/>
    </source>
</evidence>
<name>A0ABQ7E7J7_BRACR</name>
<organism evidence="2 3">
    <name type="scientific">Brassica cretica</name>
    <name type="common">Mustard</name>
    <dbReference type="NCBI Taxonomy" id="69181"/>
    <lineage>
        <taxon>Eukaryota</taxon>
        <taxon>Viridiplantae</taxon>
        <taxon>Streptophyta</taxon>
        <taxon>Embryophyta</taxon>
        <taxon>Tracheophyta</taxon>
        <taxon>Spermatophyta</taxon>
        <taxon>Magnoliopsida</taxon>
        <taxon>eudicotyledons</taxon>
        <taxon>Gunneridae</taxon>
        <taxon>Pentapetalae</taxon>
        <taxon>rosids</taxon>
        <taxon>malvids</taxon>
        <taxon>Brassicales</taxon>
        <taxon>Brassicaceae</taxon>
        <taxon>Brassiceae</taxon>
        <taxon>Brassica</taxon>
    </lineage>
</organism>
<keyword evidence="3" id="KW-1185">Reference proteome</keyword>
<sequence>MLNLFCDMIVNMLHKKLASAIVTPSRLGSTDNVTVRSRVDDIADGRILTFSPQAKDPIDDQIIGALSDMELVDQQGSGLMDTDVNEDDLLGAELIDMEGEDPSNADRDNADLTKVMGSIDERRGEAQEARRQERCPVG</sequence>
<protein>
    <submittedName>
        <fullName evidence="2">Uncharacterized protein</fullName>
    </submittedName>
</protein>
<accession>A0ABQ7E7J7</accession>